<keyword evidence="3" id="KW-1185">Reference proteome</keyword>
<keyword evidence="1" id="KW-0472">Membrane</keyword>
<dbReference type="EMBL" id="SATR01000114">
    <property type="protein sequence ID" value="TFH89122.1"/>
    <property type="molecule type" value="Genomic_DNA"/>
</dbReference>
<dbReference type="AlphaFoldDB" id="A0A4Y8W890"/>
<dbReference type="Proteomes" id="UP000297753">
    <property type="component" value="Unassembled WGS sequence"/>
</dbReference>
<sequence>MTEEKRIEDKVKRSEKISELTLYVAFGLVALTYTLFSSKSDFANLLLEHKSLFLIASICGVVSILLHYLQYVAGYFAAQKALSESDFQYSRKWWSYRMIKPLFVAKQIVVIAGVIVVGTAMTLTLVA</sequence>
<comment type="caution">
    <text evidence="2">The sequence shown here is derived from an EMBL/GenBank/DDBJ whole genome shotgun (WGS) entry which is preliminary data.</text>
</comment>
<organism evidence="2 3">
    <name type="scientific">Vibrio ouci</name>
    <dbReference type="NCBI Taxonomy" id="2499078"/>
    <lineage>
        <taxon>Bacteria</taxon>
        <taxon>Pseudomonadati</taxon>
        <taxon>Pseudomonadota</taxon>
        <taxon>Gammaproteobacteria</taxon>
        <taxon>Vibrionales</taxon>
        <taxon>Vibrionaceae</taxon>
        <taxon>Vibrio</taxon>
    </lineage>
</organism>
<dbReference type="RefSeq" id="WP_134837650.1">
    <property type="nucleotide sequence ID" value="NZ_SATR01000114.1"/>
</dbReference>
<feature type="transmembrane region" description="Helical" evidence="1">
    <location>
        <begin position="20"/>
        <end position="36"/>
    </location>
</feature>
<keyword evidence="1" id="KW-0812">Transmembrane</keyword>
<evidence type="ECO:0000256" key="1">
    <source>
        <dbReference type="SAM" id="Phobius"/>
    </source>
</evidence>
<evidence type="ECO:0000313" key="3">
    <source>
        <dbReference type="Proteomes" id="UP000297753"/>
    </source>
</evidence>
<feature type="transmembrane region" description="Helical" evidence="1">
    <location>
        <begin position="52"/>
        <end position="78"/>
    </location>
</feature>
<keyword evidence="1" id="KW-1133">Transmembrane helix</keyword>
<accession>A0A4Y8W890</accession>
<gene>
    <name evidence="2" type="ORF">ELS82_23975</name>
</gene>
<evidence type="ECO:0000313" key="2">
    <source>
        <dbReference type="EMBL" id="TFH89122.1"/>
    </source>
</evidence>
<proteinExistence type="predicted"/>
<feature type="transmembrane region" description="Helical" evidence="1">
    <location>
        <begin position="99"/>
        <end position="126"/>
    </location>
</feature>
<protein>
    <submittedName>
        <fullName evidence="2">Uncharacterized protein</fullName>
    </submittedName>
</protein>
<name>A0A4Y8W890_9VIBR</name>
<reference evidence="2 3" key="1">
    <citation type="submission" date="2019-01" db="EMBL/GenBank/DDBJ databases">
        <title>Vibrio BEI176 sp. nov, a marine bacterium isolated from China: eastern marignal seas.</title>
        <authorList>
            <person name="Li B."/>
        </authorList>
    </citation>
    <scope>NUCLEOTIDE SEQUENCE [LARGE SCALE GENOMIC DNA]</scope>
    <source>
        <strain evidence="2 3">BEI176</strain>
    </source>
</reference>